<evidence type="ECO:0000256" key="2">
    <source>
        <dbReference type="ARBA" id="ARBA00022448"/>
    </source>
</evidence>
<evidence type="ECO:0000256" key="1">
    <source>
        <dbReference type="ARBA" id="ARBA00004651"/>
    </source>
</evidence>
<keyword evidence="10" id="KW-1185">Reference proteome</keyword>
<accession>A0AA96LBU4</accession>
<gene>
    <name evidence="9" type="ORF">MJA45_15165</name>
</gene>
<keyword evidence="5 7" id="KW-1133">Transmembrane helix</keyword>
<dbReference type="CDD" id="cd06261">
    <property type="entry name" value="TM_PBP2"/>
    <property type="match status" value="1"/>
</dbReference>
<evidence type="ECO:0000256" key="3">
    <source>
        <dbReference type="ARBA" id="ARBA00022475"/>
    </source>
</evidence>
<feature type="transmembrane region" description="Helical" evidence="7">
    <location>
        <begin position="270"/>
        <end position="288"/>
    </location>
</feature>
<keyword evidence="6 7" id="KW-0472">Membrane</keyword>
<dbReference type="Proteomes" id="UP001305702">
    <property type="component" value="Chromosome"/>
</dbReference>
<comment type="subcellular location">
    <subcellularLocation>
        <location evidence="1 7">Cell membrane</location>
        <topology evidence="1 7">Multi-pass membrane protein</topology>
    </subcellularLocation>
</comment>
<dbReference type="PANTHER" id="PTHR43227">
    <property type="entry name" value="BLL4140 PROTEIN"/>
    <property type="match status" value="1"/>
</dbReference>
<keyword evidence="3" id="KW-1003">Cell membrane</keyword>
<organism evidence="9 10">
    <name type="scientific">Paenibacillus aurantius</name>
    <dbReference type="NCBI Taxonomy" id="2918900"/>
    <lineage>
        <taxon>Bacteria</taxon>
        <taxon>Bacillati</taxon>
        <taxon>Bacillota</taxon>
        <taxon>Bacilli</taxon>
        <taxon>Bacillales</taxon>
        <taxon>Paenibacillaceae</taxon>
        <taxon>Paenibacillus</taxon>
    </lineage>
</organism>
<evidence type="ECO:0000256" key="4">
    <source>
        <dbReference type="ARBA" id="ARBA00022692"/>
    </source>
</evidence>
<evidence type="ECO:0000313" key="10">
    <source>
        <dbReference type="Proteomes" id="UP001305702"/>
    </source>
</evidence>
<feature type="transmembrane region" description="Helical" evidence="7">
    <location>
        <begin position="92"/>
        <end position="110"/>
    </location>
</feature>
<dbReference type="KEGG" id="paun:MJA45_15165"/>
<name>A0AA96LBU4_9BACL</name>
<reference evidence="9 10" key="1">
    <citation type="submission" date="2022-02" db="EMBL/GenBank/DDBJ databases">
        <title>Paenibacillus sp. MBLB1776 Whole Genome Shotgun Sequencing.</title>
        <authorList>
            <person name="Hwang C.Y."/>
            <person name="Cho E.-S."/>
            <person name="Seo M.-J."/>
        </authorList>
    </citation>
    <scope>NUCLEOTIDE SEQUENCE [LARGE SCALE GENOMIC DNA]</scope>
    <source>
        <strain evidence="9 10">MBLB1776</strain>
    </source>
</reference>
<evidence type="ECO:0000313" key="9">
    <source>
        <dbReference type="EMBL" id="WNQ08987.1"/>
    </source>
</evidence>
<keyword evidence="4 7" id="KW-0812">Transmembrane</keyword>
<dbReference type="GO" id="GO:0005886">
    <property type="term" value="C:plasma membrane"/>
    <property type="evidence" value="ECO:0007669"/>
    <property type="project" value="UniProtKB-SubCell"/>
</dbReference>
<feature type="transmembrane region" description="Helical" evidence="7">
    <location>
        <begin position="215"/>
        <end position="237"/>
    </location>
</feature>
<evidence type="ECO:0000256" key="7">
    <source>
        <dbReference type="RuleBase" id="RU363032"/>
    </source>
</evidence>
<dbReference type="AlphaFoldDB" id="A0AA96LBU4"/>
<keyword evidence="2 7" id="KW-0813">Transport</keyword>
<dbReference type="EMBL" id="CP130318">
    <property type="protein sequence ID" value="WNQ08987.1"/>
    <property type="molecule type" value="Genomic_DNA"/>
</dbReference>
<dbReference type="InterPro" id="IPR035906">
    <property type="entry name" value="MetI-like_sf"/>
</dbReference>
<dbReference type="SUPFAM" id="SSF161098">
    <property type="entry name" value="MetI-like"/>
    <property type="match status" value="1"/>
</dbReference>
<proteinExistence type="inferred from homology"/>
<dbReference type="RefSeq" id="WP_315602754.1">
    <property type="nucleotide sequence ID" value="NZ_CP130318.1"/>
</dbReference>
<feature type="transmembrane region" description="Helical" evidence="7">
    <location>
        <begin position="117"/>
        <end position="138"/>
    </location>
</feature>
<evidence type="ECO:0000256" key="5">
    <source>
        <dbReference type="ARBA" id="ARBA00022989"/>
    </source>
</evidence>
<dbReference type="Pfam" id="PF00528">
    <property type="entry name" value="BPD_transp_1"/>
    <property type="match status" value="1"/>
</dbReference>
<evidence type="ECO:0000256" key="6">
    <source>
        <dbReference type="ARBA" id="ARBA00023136"/>
    </source>
</evidence>
<dbReference type="InterPro" id="IPR000515">
    <property type="entry name" value="MetI-like"/>
</dbReference>
<dbReference type="PANTHER" id="PTHR43227:SF3">
    <property type="entry name" value="BINDING-PROTEIN-DEPENDENT TRANSPORT SYSTEMS INNER MEMBRANE COMPONENT"/>
    <property type="match status" value="1"/>
</dbReference>
<feature type="transmembrane region" description="Helical" evidence="7">
    <location>
        <begin position="20"/>
        <end position="47"/>
    </location>
</feature>
<feature type="transmembrane region" description="Helical" evidence="7">
    <location>
        <begin position="169"/>
        <end position="194"/>
    </location>
</feature>
<evidence type="ECO:0000259" key="8">
    <source>
        <dbReference type="PROSITE" id="PS50928"/>
    </source>
</evidence>
<dbReference type="Gene3D" id="1.10.3720.10">
    <property type="entry name" value="MetI-like"/>
    <property type="match status" value="1"/>
</dbReference>
<dbReference type="InterPro" id="IPR050809">
    <property type="entry name" value="UgpAE/MalFG_permease"/>
</dbReference>
<comment type="similarity">
    <text evidence="7">Belongs to the binding-protein-dependent transport system permease family.</text>
</comment>
<sequence length="298" mass="33480">MIGTSNRKRVRLSVESQQAISGYLFLLPWLVGLAVFVFYPLGYSLYMSFHKIRFTGTGMKFEWKGFENYTYAFLSDNTFVAALLSILKNSVLVIPIIVVFSLFVAVLLNLKFKGRMAFRGIFFLPVIFSTGQVLTEIFNQKAGSLDLLNNYDVAGFLAANLPKLWADPILAVLNMFVVILWYSGVQILLYLAGLQTISTNVYEASMIDGATPWEIFWKITLPALTPFILLNVIYTIVDMFTLPLLNPVLSMITANMTNPNLGYGYSAAQGWIYFVMVFLILLLVLAAARKTVYNGAER</sequence>
<dbReference type="GO" id="GO:0055085">
    <property type="term" value="P:transmembrane transport"/>
    <property type="evidence" value="ECO:0007669"/>
    <property type="project" value="InterPro"/>
</dbReference>
<feature type="domain" description="ABC transmembrane type-1" evidence="8">
    <location>
        <begin position="87"/>
        <end position="284"/>
    </location>
</feature>
<protein>
    <submittedName>
        <fullName evidence="9">Sugar ABC transporter permease</fullName>
    </submittedName>
</protein>
<dbReference type="PROSITE" id="PS50928">
    <property type="entry name" value="ABC_TM1"/>
    <property type="match status" value="1"/>
</dbReference>